<name>A0ABD5AK33_ACICA</name>
<sequence length="270" mass="29873">MMQQDDKSQNKLTTGVIKQHLDKNILTLTMSNPTKKNAINYEMYSALSEALDEAAINEEVHVVILTGEGSAFTSGNDVNAFETRKTTSTEPPSSIVFLKSLATFPKPIIAKVNGVAIGIGSTMLLHCDLVYASQNSIFQFPFVNLGLVPEAGSSYILPRLLGFARASEIILLGEKFSAQQAKNYGLVNNVCEENELDQFVEDTATKLANKPTQALQLSKKLLRDMPIDDLLNRIDHESAIFSHCLQGEEFKEALSAFKEKRKPNFHKHVI</sequence>
<dbReference type="InterPro" id="IPR014748">
    <property type="entry name" value="Enoyl-CoA_hydra_C"/>
</dbReference>
<dbReference type="PANTHER" id="PTHR43684">
    <property type="match status" value="1"/>
</dbReference>
<dbReference type="Gene3D" id="3.90.226.10">
    <property type="entry name" value="2-enoyl-CoA Hydratase, Chain A, domain 1"/>
    <property type="match status" value="1"/>
</dbReference>
<evidence type="ECO:0000256" key="2">
    <source>
        <dbReference type="ARBA" id="ARBA00005254"/>
    </source>
</evidence>
<evidence type="ECO:0000256" key="4">
    <source>
        <dbReference type="ARBA" id="ARBA00023235"/>
    </source>
</evidence>
<keyword evidence="4" id="KW-0413">Isomerase</keyword>
<dbReference type="Proteomes" id="UP001240164">
    <property type="component" value="Unassembled WGS sequence"/>
</dbReference>
<comment type="similarity">
    <text evidence="2">Belongs to the enoyl-CoA hydratase/isomerase family.</text>
</comment>
<keyword evidence="3" id="KW-0576">Peroxisome</keyword>
<evidence type="ECO:0000256" key="1">
    <source>
        <dbReference type="ARBA" id="ARBA00004275"/>
    </source>
</evidence>
<dbReference type="GO" id="GO:0004165">
    <property type="term" value="F:delta(3)-delta(2)-enoyl-CoA isomerase activity"/>
    <property type="evidence" value="ECO:0007669"/>
    <property type="project" value="UniProtKB-ARBA"/>
</dbReference>
<proteinExistence type="inferred from homology"/>
<dbReference type="Pfam" id="PF00378">
    <property type="entry name" value="ECH_1"/>
    <property type="match status" value="1"/>
</dbReference>
<dbReference type="PANTHER" id="PTHR43684:SF1">
    <property type="entry name" value="ENOYL-COA DELTA ISOMERASE 2"/>
    <property type="match status" value="1"/>
</dbReference>
<protein>
    <submittedName>
        <fullName evidence="5">Enoyl-CoA hydratase/carnithine racemase</fullName>
    </submittedName>
</protein>
<comment type="subcellular location">
    <subcellularLocation>
        <location evidence="1">Peroxisome</location>
    </subcellularLocation>
</comment>
<dbReference type="SUPFAM" id="SSF52096">
    <property type="entry name" value="ClpP/crotonase"/>
    <property type="match status" value="1"/>
</dbReference>
<reference evidence="5 6" key="1">
    <citation type="submission" date="2023-07" db="EMBL/GenBank/DDBJ databases">
        <title>Sorghum-associated microbial communities from plants grown in Nebraska, USA.</title>
        <authorList>
            <person name="Schachtman D."/>
        </authorList>
    </citation>
    <scope>NUCLEOTIDE SEQUENCE [LARGE SCALE GENOMIC DNA]</scope>
    <source>
        <strain evidence="5 6">CC146</strain>
    </source>
</reference>
<dbReference type="AlphaFoldDB" id="A0ABD5AK33"/>
<dbReference type="InterPro" id="IPR051053">
    <property type="entry name" value="ECH/Chromodomain_protein"/>
</dbReference>
<dbReference type="CDD" id="cd06558">
    <property type="entry name" value="crotonase-like"/>
    <property type="match status" value="1"/>
</dbReference>
<evidence type="ECO:0000313" key="6">
    <source>
        <dbReference type="Proteomes" id="UP001240164"/>
    </source>
</evidence>
<organism evidence="5 6">
    <name type="scientific">Acinetobacter calcoaceticus</name>
    <dbReference type="NCBI Taxonomy" id="471"/>
    <lineage>
        <taxon>Bacteria</taxon>
        <taxon>Pseudomonadati</taxon>
        <taxon>Pseudomonadota</taxon>
        <taxon>Gammaproteobacteria</taxon>
        <taxon>Moraxellales</taxon>
        <taxon>Moraxellaceae</taxon>
        <taxon>Acinetobacter</taxon>
        <taxon>Acinetobacter calcoaceticus/baumannii complex</taxon>
    </lineage>
</organism>
<dbReference type="InterPro" id="IPR029045">
    <property type="entry name" value="ClpP/crotonase-like_dom_sf"/>
</dbReference>
<comment type="caution">
    <text evidence="5">The sequence shown here is derived from an EMBL/GenBank/DDBJ whole genome shotgun (WGS) entry which is preliminary data.</text>
</comment>
<gene>
    <name evidence="5" type="ORF">J2771_001049</name>
</gene>
<evidence type="ECO:0000313" key="5">
    <source>
        <dbReference type="EMBL" id="MDP9802795.1"/>
    </source>
</evidence>
<accession>A0ABD5AK33</accession>
<dbReference type="InterPro" id="IPR001753">
    <property type="entry name" value="Enoyl-CoA_hydra/iso"/>
</dbReference>
<dbReference type="EMBL" id="JAUSQP010000001">
    <property type="protein sequence ID" value="MDP9802795.1"/>
    <property type="molecule type" value="Genomic_DNA"/>
</dbReference>
<evidence type="ECO:0000256" key="3">
    <source>
        <dbReference type="ARBA" id="ARBA00023140"/>
    </source>
</evidence>
<dbReference type="Gene3D" id="1.10.12.10">
    <property type="entry name" value="Lyase 2-enoyl-coa Hydratase, Chain A, domain 2"/>
    <property type="match status" value="1"/>
</dbReference>